<dbReference type="PROSITE" id="PS50045">
    <property type="entry name" value="SIGMA54_INTERACT_4"/>
    <property type="match status" value="1"/>
</dbReference>
<dbReference type="PROSITE" id="PS00675">
    <property type="entry name" value="SIGMA54_INTERACT_1"/>
    <property type="match status" value="1"/>
</dbReference>
<dbReference type="InterPro" id="IPR003593">
    <property type="entry name" value="AAA+_ATPase"/>
</dbReference>
<dbReference type="InterPro" id="IPR000014">
    <property type="entry name" value="PAS"/>
</dbReference>
<dbReference type="PANTHER" id="PTHR32071:SF57">
    <property type="entry name" value="C4-DICARBOXYLATE TRANSPORT TRANSCRIPTIONAL REGULATORY PROTEIN DCTD"/>
    <property type="match status" value="1"/>
</dbReference>
<evidence type="ECO:0000313" key="8">
    <source>
        <dbReference type="EMBL" id="ATW28673.1"/>
    </source>
</evidence>
<evidence type="ECO:0000256" key="2">
    <source>
        <dbReference type="ARBA" id="ARBA00022840"/>
    </source>
</evidence>
<dbReference type="PROSITE" id="PS00676">
    <property type="entry name" value="SIGMA54_INTERACT_2"/>
    <property type="match status" value="1"/>
</dbReference>
<dbReference type="InterPro" id="IPR035965">
    <property type="entry name" value="PAS-like_dom_sf"/>
</dbReference>
<dbReference type="Pfam" id="PF01590">
    <property type="entry name" value="GAF"/>
    <property type="match status" value="1"/>
</dbReference>
<dbReference type="InterPro" id="IPR025662">
    <property type="entry name" value="Sigma_54_int_dom_ATP-bd_1"/>
</dbReference>
<dbReference type="PROSITE" id="PS50112">
    <property type="entry name" value="PAS"/>
    <property type="match status" value="1"/>
</dbReference>
<dbReference type="Gene3D" id="1.10.10.60">
    <property type="entry name" value="Homeodomain-like"/>
    <property type="match status" value="1"/>
</dbReference>
<protein>
    <recommendedName>
        <fullName evidence="10">Sigma-54-dependent Fis family transcriptional regulator</fullName>
    </recommendedName>
</protein>
<feature type="domain" description="Sigma-54 factor interaction" evidence="6">
    <location>
        <begin position="346"/>
        <end position="575"/>
    </location>
</feature>
<dbReference type="Proteomes" id="UP000323521">
    <property type="component" value="Chromosome"/>
</dbReference>
<gene>
    <name evidence="8" type="ORF">DCMF_16615</name>
</gene>
<dbReference type="InterPro" id="IPR003018">
    <property type="entry name" value="GAF"/>
</dbReference>
<keyword evidence="5" id="KW-0804">Transcription</keyword>
<dbReference type="Pfam" id="PF00989">
    <property type="entry name" value="PAS"/>
    <property type="match status" value="1"/>
</dbReference>
<keyword evidence="3" id="KW-0805">Transcription regulation</keyword>
<accession>A0A3G1L1K2</accession>
<evidence type="ECO:0000313" key="9">
    <source>
        <dbReference type="Proteomes" id="UP000323521"/>
    </source>
</evidence>
<dbReference type="InterPro" id="IPR058031">
    <property type="entry name" value="AAA_lid_NorR"/>
</dbReference>
<evidence type="ECO:0000256" key="5">
    <source>
        <dbReference type="ARBA" id="ARBA00023163"/>
    </source>
</evidence>
<dbReference type="Gene3D" id="3.40.50.300">
    <property type="entry name" value="P-loop containing nucleotide triphosphate hydrolases"/>
    <property type="match status" value="1"/>
</dbReference>
<dbReference type="SUPFAM" id="SSF46689">
    <property type="entry name" value="Homeodomain-like"/>
    <property type="match status" value="1"/>
</dbReference>
<dbReference type="InterPro" id="IPR025943">
    <property type="entry name" value="Sigma_54_int_dom_ATP-bd_2"/>
</dbReference>
<dbReference type="Pfam" id="PF25601">
    <property type="entry name" value="AAA_lid_14"/>
    <property type="match status" value="1"/>
</dbReference>
<dbReference type="Gene3D" id="3.30.450.20">
    <property type="entry name" value="PAS domain"/>
    <property type="match status" value="1"/>
</dbReference>
<dbReference type="InterPro" id="IPR013767">
    <property type="entry name" value="PAS_fold"/>
</dbReference>
<evidence type="ECO:0000259" key="6">
    <source>
        <dbReference type="PROSITE" id="PS50045"/>
    </source>
</evidence>
<dbReference type="InterPro" id="IPR027417">
    <property type="entry name" value="P-loop_NTPase"/>
</dbReference>
<dbReference type="InterPro" id="IPR029016">
    <property type="entry name" value="GAF-like_dom_sf"/>
</dbReference>
<dbReference type="EMBL" id="CP017634">
    <property type="protein sequence ID" value="ATW28673.1"/>
    <property type="molecule type" value="Genomic_DNA"/>
</dbReference>
<dbReference type="PANTHER" id="PTHR32071">
    <property type="entry name" value="TRANSCRIPTIONAL REGULATORY PROTEIN"/>
    <property type="match status" value="1"/>
</dbReference>
<sequence length="655" mass="73405">MSSEKSQLDSFLMAWEHFINQGKVDKYIRPVILKSWQRCKDLHVDPFSTKVTLILTPVEFGKLKKKKKRFIQVAHQYINLLYEYVKGSGFVIFLTDENGVVLLLAGDKDQLDTYRQINLKEGAIWSEEAAGTNAVGTSIKERKAVQVVGGEHFCAIHHETTCSASPIFGARGEFIGVLNMSARCENVHSHTLGMVVASAKAIENELKIKKAMDEIKQTNDIMRSTIENVTDGIIRVNAQGEITQINSQSQKILKINEELALGKKLIKIVPSLGNIEKMIQDNSGCMKELSFESKGERVEANVWIQALSNEEKLYDGAVLILQEREKVFQLVNNITGAQASFNFDSIIGKNEKLMEAKDLASKAALTNSTVLLLGESGTGKELFAQAIHNASKRKGPFIAVNCSAIPRSLIESELFGYESGSFTGADRNGRPGKFERANGGTIFLDEIGDMPSDLQAILLRVLQEREVVRVGGYKPIPIDVRVIAATNRDILGRIKDGVFREDLYFRLNVIKIEIPALRERRSDIPLLIEKIVPSISKKLNKRITSVSPEAMNIFTKYHWPGNVRELENILERSILMSQVDQIQVSSLPWCVFTGDNQKHEDMTKVSTLNEVEEATIRKALAQKSSILETANVLGISRSTLYRKMREYNIIYQEDK</sequence>
<evidence type="ECO:0000256" key="1">
    <source>
        <dbReference type="ARBA" id="ARBA00022741"/>
    </source>
</evidence>
<proteinExistence type="predicted"/>
<evidence type="ECO:0000256" key="3">
    <source>
        <dbReference type="ARBA" id="ARBA00023015"/>
    </source>
</evidence>
<dbReference type="KEGG" id="fwa:DCMF_16615"/>
<dbReference type="Gene3D" id="3.30.450.40">
    <property type="match status" value="1"/>
</dbReference>
<dbReference type="SUPFAM" id="SSF55785">
    <property type="entry name" value="PYP-like sensor domain (PAS domain)"/>
    <property type="match status" value="1"/>
</dbReference>
<dbReference type="Gene3D" id="1.10.8.60">
    <property type="match status" value="1"/>
</dbReference>
<dbReference type="InterPro" id="IPR025944">
    <property type="entry name" value="Sigma_54_int_dom_CS"/>
</dbReference>
<evidence type="ECO:0000259" key="7">
    <source>
        <dbReference type="PROSITE" id="PS50112"/>
    </source>
</evidence>
<dbReference type="GO" id="GO:0043565">
    <property type="term" value="F:sequence-specific DNA binding"/>
    <property type="evidence" value="ECO:0007669"/>
    <property type="project" value="InterPro"/>
</dbReference>
<keyword evidence="4" id="KW-0238">DNA-binding</keyword>
<dbReference type="AlphaFoldDB" id="A0A3G1L1K2"/>
<name>A0A3G1L1K2_FORW1</name>
<dbReference type="GO" id="GO:0005524">
    <property type="term" value="F:ATP binding"/>
    <property type="evidence" value="ECO:0007669"/>
    <property type="project" value="UniProtKB-KW"/>
</dbReference>
<dbReference type="Pfam" id="PF02954">
    <property type="entry name" value="HTH_8"/>
    <property type="match status" value="1"/>
</dbReference>
<dbReference type="GO" id="GO:0006355">
    <property type="term" value="P:regulation of DNA-templated transcription"/>
    <property type="evidence" value="ECO:0007669"/>
    <property type="project" value="InterPro"/>
</dbReference>
<dbReference type="FunFam" id="3.40.50.300:FF:000006">
    <property type="entry name" value="DNA-binding transcriptional regulator NtrC"/>
    <property type="match status" value="1"/>
</dbReference>
<dbReference type="CDD" id="cd00130">
    <property type="entry name" value="PAS"/>
    <property type="match status" value="1"/>
</dbReference>
<dbReference type="InterPro" id="IPR009057">
    <property type="entry name" value="Homeodomain-like_sf"/>
</dbReference>
<keyword evidence="2" id="KW-0067">ATP-binding</keyword>
<reference evidence="8 9" key="1">
    <citation type="submission" date="2016-10" db="EMBL/GenBank/DDBJ databases">
        <title>Complete Genome Sequence of Peptococcaceae strain DCMF.</title>
        <authorList>
            <person name="Edwards R.J."/>
            <person name="Holland S.I."/>
            <person name="Deshpande N.P."/>
            <person name="Wong Y.K."/>
            <person name="Ertan H."/>
            <person name="Manefield M."/>
            <person name="Russell T.L."/>
            <person name="Lee M.J."/>
        </authorList>
    </citation>
    <scope>NUCLEOTIDE SEQUENCE [LARGE SCALE GENOMIC DNA]</scope>
    <source>
        <strain evidence="8 9">DCMF</strain>
    </source>
</reference>
<dbReference type="SUPFAM" id="SSF55781">
    <property type="entry name" value="GAF domain-like"/>
    <property type="match status" value="1"/>
</dbReference>
<dbReference type="InterPro" id="IPR002197">
    <property type="entry name" value="HTH_Fis"/>
</dbReference>
<dbReference type="CDD" id="cd00009">
    <property type="entry name" value="AAA"/>
    <property type="match status" value="1"/>
</dbReference>
<organism evidence="8 9">
    <name type="scientific">Formimonas warabiya</name>
    <dbReference type="NCBI Taxonomy" id="1761012"/>
    <lineage>
        <taxon>Bacteria</taxon>
        <taxon>Bacillati</taxon>
        <taxon>Bacillota</taxon>
        <taxon>Clostridia</taxon>
        <taxon>Eubacteriales</taxon>
        <taxon>Peptococcaceae</taxon>
        <taxon>Candidatus Formimonas</taxon>
    </lineage>
</organism>
<keyword evidence="9" id="KW-1185">Reference proteome</keyword>
<evidence type="ECO:0000256" key="4">
    <source>
        <dbReference type="ARBA" id="ARBA00023125"/>
    </source>
</evidence>
<dbReference type="SUPFAM" id="SSF52540">
    <property type="entry name" value="P-loop containing nucleoside triphosphate hydrolases"/>
    <property type="match status" value="1"/>
</dbReference>
<dbReference type="PROSITE" id="PS00688">
    <property type="entry name" value="SIGMA54_INTERACT_3"/>
    <property type="match status" value="1"/>
</dbReference>
<keyword evidence="1" id="KW-0547">Nucleotide-binding</keyword>
<feature type="domain" description="PAS" evidence="7">
    <location>
        <begin position="218"/>
        <end position="266"/>
    </location>
</feature>
<dbReference type="SMART" id="SM00382">
    <property type="entry name" value="AAA"/>
    <property type="match status" value="1"/>
</dbReference>
<dbReference type="InterPro" id="IPR002078">
    <property type="entry name" value="Sigma_54_int"/>
</dbReference>
<evidence type="ECO:0008006" key="10">
    <source>
        <dbReference type="Google" id="ProtNLM"/>
    </source>
</evidence>
<dbReference type="Pfam" id="PF00158">
    <property type="entry name" value="Sigma54_activat"/>
    <property type="match status" value="1"/>
</dbReference>